<gene>
    <name evidence="1" type="ORF">BALG_02209</name>
</gene>
<proteinExistence type="predicted"/>
<name>A0A0E1WY81_9HYPH</name>
<dbReference type="HOGENOM" id="CLU_2841243_0_0_5"/>
<protein>
    <submittedName>
        <fullName evidence="1">Uncharacterized protein</fullName>
    </submittedName>
</protein>
<dbReference type="EMBL" id="EQ999534">
    <property type="protein sequence ID" value="EEZ28856.1"/>
    <property type="molecule type" value="Genomic_DNA"/>
</dbReference>
<dbReference type="GeneID" id="93015100"/>
<reference evidence="1" key="1">
    <citation type="submission" date="2009-01" db="EMBL/GenBank/DDBJ databases">
        <title>The Genome Sequence of Brucella pinnipedialis M292/94/1.</title>
        <authorList>
            <consortium name="The Broad Institute Genome Sequencing Platform"/>
            <person name="Ward D."/>
            <person name="Young S.K."/>
            <person name="Kodira C.D."/>
            <person name="Zeng Q."/>
            <person name="Koehrsen M."/>
            <person name="Alvarado L."/>
            <person name="Berlin A."/>
            <person name="Borenstein D."/>
            <person name="Chen Z."/>
            <person name="Engels R."/>
            <person name="Freedman E."/>
            <person name="Gellesch M."/>
            <person name="Goldberg J."/>
            <person name="Griggs A."/>
            <person name="Gujja S."/>
            <person name="Heiman D."/>
            <person name="Hepburn T."/>
            <person name="Howarth C."/>
            <person name="Jen D."/>
            <person name="Larson L."/>
            <person name="Lewis B."/>
            <person name="Mehta T."/>
            <person name="Park D."/>
            <person name="Pearson M."/>
            <person name="Roberts A."/>
            <person name="Saif S."/>
            <person name="Shea T."/>
            <person name="Shenoy N."/>
            <person name="Sisk P."/>
            <person name="Stolte C."/>
            <person name="Sykes S."/>
            <person name="Walk T."/>
            <person name="White J."/>
            <person name="Yandava C."/>
            <person name="Whatmore A.M."/>
            <person name="Perrett L.L."/>
            <person name="O'Callaghan D."/>
            <person name="Nusbaum C."/>
            <person name="Galagan J."/>
            <person name="Birren B."/>
        </authorList>
    </citation>
    <scope>NUCLEOTIDE SEQUENCE [LARGE SCALE GENOMIC DNA]</scope>
    <source>
        <strain evidence="1">M292/94/1</strain>
    </source>
</reference>
<organism evidence="1">
    <name type="scientific">Brucella pinnipedialis M292/94/1</name>
    <dbReference type="NCBI Taxonomy" id="520462"/>
    <lineage>
        <taxon>Bacteria</taxon>
        <taxon>Pseudomonadati</taxon>
        <taxon>Pseudomonadota</taxon>
        <taxon>Alphaproteobacteria</taxon>
        <taxon>Hyphomicrobiales</taxon>
        <taxon>Brucellaceae</taxon>
        <taxon>Brucella/Ochrobactrum group</taxon>
        <taxon>Brucella</taxon>
    </lineage>
</organism>
<dbReference type="Proteomes" id="UP000004659">
    <property type="component" value="Unassembled WGS sequence"/>
</dbReference>
<accession>A0A0E1WY81</accession>
<sequence length="65" mass="7517">MYFEPTVRSGSGSKMRHRRPEIKQWRGAAQHKNTIFRDQLSGVYFLLDGCPNQDYAALRFAAGKR</sequence>
<evidence type="ECO:0000313" key="1">
    <source>
        <dbReference type="EMBL" id="EEZ28856.1"/>
    </source>
</evidence>
<dbReference type="RefSeq" id="WP_002965907.1">
    <property type="nucleotide sequence ID" value="NZ_EQ999534.1"/>
</dbReference>
<dbReference type="AlphaFoldDB" id="A0A0E1WY81"/>